<accession>A0A6A6T259</accession>
<dbReference type="Proteomes" id="UP000799324">
    <property type="component" value="Unassembled WGS sequence"/>
</dbReference>
<organism evidence="3 4">
    <name type="scientific">Lophiostoma macrostomum CBS 122681</name>
    <dbReference type="NCBI Taxonomy" id="1314788"/>
    <lineage>
        <taxon>Eukaryota</taxon>
        <taxon>Fungi</taxon>
        <taxon>Dikarya</taxon>
        <taxon>Ascomycota</taxon>
        <taxon>Pezizomycotina</taxon>
        <taxon>Dothideomycetes</taxon>
        <taxon>Pleosporomycetidae</taxon>
        <taxon>Pleosporales</taxon>
        <taxon>Lophiostomataceae</taxon>
        <taxon>Lophiostoma</taxon>
    </lineage>
</organism>
<proteinExistence type="predicted"/>
<evidence type="ECO:0000313" key="4">
    <source>
        <dbReference type="Proteomes" id="UP000799324"/>
    </source>
</evidence>
<dbReference type="OrthoDB" id="3798719at2759"/>
<feature type="region of interest" description="Disordered" evidence="1">
    <location>
        <begin position="500"/>
        <end position="524"/>
    </location>
</feature>
<dbReference type="EMBL" id="MU004390">
    <property type="protein sequence ID" value="KAF2652983.1"/>
    <property type="molecule type" value="Genomic_DNA"/>
</dbReference>
<feature type="region of interest" description="Disordered" evidence="1">
    <location>
        <begin position="220"/>
        <end position="286"/>
    </location>
</feature>
<evidence type="ECO:0008006" key="5">
    <source>
        <dbReference type="Google" id="ProtNLM"/>
    </source>
</evidence>
<gene>
    <name evidence="3" type="ORF">K491DRAFT_26044</name>
</gene>
<keyword evidence="4" id="KW-1185">Reference proteome</keyword>
<dbReference type="AlphaFoldDB" id="A0A6A6T259"/>
<evidence type="ECO:0000256" key="1">
    <source>
        <dbReference type="SAM" id="MobiDB-lite"/>
    </source>
</evidence>
<evidence type="ECO:0000313" key="3">
    <source>
        <dbReference type="EMBL" id="KAF2652983.1"/>
    </source>
</evidence>
<feature type="compositionally biased region" description="Pro residues" evidence="1">
    <location>
        <begin position="560"/>
        <end position="574"/>
    </location>
</feature>
<feature type="signal peptide" evidence="2">
    <location>
        <begin position="1"/>
        <end position="20"/>
    </location>
</feature>
<evidence type="ECO:0000256" key="2">
    <source>
        <dbReference type="SAM" id="SignalP"/>
    </source>
</evidence>
<feature type="chain" id="PRO_5025490648" description="Cyanovirin-N domain-containing protein" evidence="2">
    <location>
        <begin position="21"/>
        <end position="655"/>
    </location>
</feature>
<feature type="compositionally biased region" description="Basic and acidic residues" evidence="1">
    <location>
        <begin position="264"/>
        <end position="285"/>
    </location>
</feature>
<protein>
    <recommendedName>
        <fullName evidence="5">Cyanovirin-N domain-containing protein</fullName>
    </recommendedName>
</protein>
<keyword evidence="2" id="KW-0732">Signal</keyword>
<reference evidence="3" key="1">
    <citation type="journal article" date="2020" name="Stud. Mycol.">
        <title>101 Dothideomycetes genomes: a test case for predicting lifestyles and emergence of pathogens.</title>
        <authorList>
            <person name="Haridas S."/>
            <person name="Albert R."/>
            <person name="Binder M."/>
            <person name="Bloem J."/>
            <person name="Labutti K."/>
            <person name="Salamov A."/>
            <person name="Andreopoulos B."/>
            <person name="Baker S."/>
            <person name="Barry K."/>
            <person name="Bills G."/>
            <person name="Bluhm B."/>
            <person name="Cannon C."/>
            <person name="Castanera R."/>
            <person name="Culley D."/>
            <person name="Daum C."/>
            <person name="Ezra D."/>
            <person name="Gonzalez J."/>
            <person name="Henrissat B."/>
            <person name="Kuo A."/>
            <person name="Liang C."/>
            <person name="Lipzen A."/>
            <person name="Lutzoni F."/>
            <person name="Magnuson J."/>
            <person name="Mondo S."/>
            <person name="Nolan M."/>
            <person name="Ohm R."/>
            <person name="Pangilinan J."/>
            <person name="Park H.-J."/>
            <person name="Ramirez L."/>
            <person name="Alfaro M."/>
            <person name="Sun H."/>
            <person name="Tritt A."/>
            <person name="Yoshinaga Y."/>
            <person name="Zwiers L.-H."/>
            <person name="Turgeon B."/>
            <person name="Goodwin S."/>
            <person name="Spatafora J."/>
            <person name="Crous P."/>
            <person name="Grigoriev I."/>
        </authorList>
    </citation>
    <scope>NUCLEOTIDE SEQUENCE</scope>
    <source>
        <strain evidence="3">CBS 122681</strain>
    </source>
</reference>
<sequence>MMWHQTLVLLLFALLSPVFAQYPRLFDNCRRRDYSRRLCSLEINREFGLQCNGTKWVRSVGCPYRTCCTHIRGEQACGLPAQDHWTEECDWHPNRCPSGTYKSKRGVCRIPRSNTINDMEGQILLGKRTTSFECDETKGFCFLLSDEDDLDAGLRLATEAPEFDLPFDTRCDPNDRSQVQRFDGTNWVHHYTCDIEDSCLDVNGQGGCRTGNKVLIPAKLDVPSDSAGPWNSEASSDPDEPSLEGLWSSLLDPSLGTNDQASPRIEREDVGSLRPTRPHDLHSIDTRCNPANLTQVQRFNGSDWELHYVCPFEDSCKDVNGIGACLLKGNHYLLPAANDSTDLTRPLDDPPIVAQSKCSATNDTEVLAWNGTEWAFDKVCLSPYTCIDFHGAAGLAVCALPGSLSKQVWLPWAVPPNGTDSKSATTMCKGKRELLHWNGTDWAHARACSDGWSCRVVDHPPHNAGCFSPGVARVLKQHRHLAARNHPLFENAWSTAGMRFSHGDDSDDDPTSDVKKRLPPTFPKRLSKLNNLKARRVSSSATAEPTLSDDVEVVYVDPPAASPTPIASPPPPAKLPAGDVSEDERERCDGPWVGVHRCHPSTNEFQVCYGSRKRGGHWKKDGDCHKSGGFCVQKGKGMYQQAWCQLMDFDDEYDE</sequence>
<feature type="region of interest" description="Disordered" evidence="1">
    <location>
        <begin position="558"/>
        <end position="586"/>
    </location>
</feature>
<name>A0A6A6T259_9PLEO</name>